<proteinExistence type="predicted"/>
<gene>
    <name evidence="1" type="ORF">SAMN05216191_101412</name>
</gene>
<dbReference type="EMBL" id="FNGM01000001">
    <property type="protein sequence ID" value="SDL00093.1"/>
    <property type="molecule type" value="Genomic_DNA"/>
</dbReference>
<protein>
    <submittedName>
        <fullName evidence="1">Uncharacterized protein</fullName>
    </submittedName>
</protein>
<accession>A0A1G9GIJ8</accession>
<evidence type="ECO:0000313" key="2">
    <source>
        <dbReference type="Proteomes" id="UP000182783"/>
    </source>
</evidence>
<reference evidence="1 2" key="1">
    <citation type="submission" date="2016-10" db="EMBL/GenBank/DDBJ databases">
        <authorList>
            <person name="de Groot N.N."/>
        </authorList>
    </citation>
    <scope>NUCLEOTIDE SEQUENCE [LARGE SCALE GENOMIC DNA]</scope>
    <source>
        <strain evidence="1 2">CGMCC 1.10239</strain>
    </source>
</reference>
<dbReference type="Proteomes" id="UP000182783">
    <property type="component" value="Unassembled WGS sequence"/>
</dbReference>
<dbReference type="AlphaFoldDB" id="A0A1G9GIJ8"/>
<name>A0A1G9GIJ8_9BACL</name>
<evidence type="ECO:0000313" key="1">
    <source>
        <dbReference type="EMBL" id="SDL00093.1"/>
    </source>
</evidence>
<organism evidence="1 2">
    <name type="scientific">Paenibacillus jilunlii</name>
    <dbReference type="NCBI Taxonomy" id="682956"/>
    <lineage>
        <taxon>Bacteria</taxon>
        <taxon>Bacillati</taxon>
        <taxon>Bacillota</taxon>
        <taxon>Bacilli</taxon>
        <taxon>Bacillales</taxon>
        <taxon>Paenibacillaceae</taxon>
        <taxon>Paenibacillus</taxon>
    </lineage>
</organism>
<sequence length="43" mass="5069">MLEFVLDFTLLDFTLFDCALLDSSIYYLLIGSQYEPFKKQTIL</sequence>